<reference evidence="1" key="1">
    <citation type="journal article" date="2014" name="Int. J. Syst. Evol. Microbiol.">
        <title>Complete genome sequence of Corynebacterium casei LMG S-19264T (=DSM 44701T), isolated from a smear-ripened cheese.</title>
        <authorList>
            <consortium name="US DOE Joint Genome Institute (JGI-PGF)"/>
            <person name="Walter F."/>
            <person name="Albersmeier A."/>
            <person name="Kalinowski J."/>
            <person name="Ruckert C."/>
        </authorList>
    </citation>
    <scope>NUCLEOTIDE SEQUENCE</scope>
    <source>
        <strain evidence="1">KCTC 42731</strain>
    </source>
</reference>
<evidence type="ECO:0000313" key="2">
    <source>
        <dbReference type="Proteomes" id="UP000623842"/>
    </source>
</evidence>
<organism evidence="1 2">
    <name type="scientific">Thalassotalea marina</name>
    <dbReference type="NCBI Taxonomy" id="1673741"/>
    <lineage>
        <taxon>Bacteria</taxon>
        <taxon>Pseudomonadati</taxon>
        <taxon>Pseudomonadota</taxon>
        <taxon>Gammaproteobacteria</taxon>
        <taxon>Alteromonadales</taxon>
        <taxon>Colwelliaceae</taxon>
        <taxon>Thalassotalea</taxon>
    </lineage>
</organism>
<proteinExistence type="predicted"/>
<name>A0A919BIE6_9GAMM</name>
<accession>A0A919BIE6</accession>
<dbReference type="Proteomes" id="UP000623842">
    <property type="component" value="Unassembled WGS sequence"/>
</dbReference>
<dbReference type="RefSeq" id="WP_189769290.1">
    <property type="nucleotide sequence ID" value="NZ_BNCK01000003.1"/>
</dbReference>
<dbReference type="PROSITE" id="PS51257">
    <property type="entry name" value="PROKAR_LIPOPROTEIN"/>
    <property type="match status" value="1"/>
</dbReference>
<protein>
    <recommendedName>
        <fullName evidence="3">Lipoprotein</fullName>
    </recommendedName>
</protein>
<sequence>MKFAVFIFSLVFLLGCSTKYPNKNITGQAFPSVNGNSLSDENVTMPQAFSGKPALLLIGYKQDSQFDIDRWLIGLDMKGFSADIYEIPTIAGLMPRMIRSTIDNGMKKGIPSSLWANVITVYQDAEQIQRLTGNTNPNNARVILLDQQGVIRYFYDQGFSVAALNALLTETQNLAKTQG</sequence>
<reference evidence="1" key="2">
    <citation type="submission" date="2020-09" db="EMBL/GenBank/DDBJ databases">
        <authorList>
            <person name="Sun Q."/>
            <person name="Kim S."/>
        </authorList>
    </citation>
    <scope>NUCLEOTIDE SEQUENCE</scope>
    <source>
        <strain evidence="1">KCTC 42731</strain>
    </source>
</reference>
<evidence type="ECO:0008006" key="3">
    <source>
        <dbReference type="Google" id="ProtNLM"/>
    </source>
</evidence>
<dbReference type="AlphaFoldDB" id="A0A919BIE6"/>
<keyword evidence="2" id="KW-1185">Reference proteome</keyword>
<comment type="caution">
    <text evidence="1">The sequence shown here is derived from an EMBL/GenBank/DDBJ whole genome shotgun (WGS) entry which is preliminary data.</text>
</comment>
<gene>
    <name evidence="1" type="ORF">GCM10017161_17290</name>
</gene>
<evidence type="ECO:0000313" key="1">
    <source>
        <dbReference type="EMBL" id="GHF89877.1"/>
    </source>
</evidence>
<dbReference type="EMBL" id="BNCK01000003">
    <property type="protein sequence ID" value="GHF89877.1"/>
    <property type="molecule type" value="Genomic_DNA"/>
</dbReference>